<reference evidence="2" key="1">
    <citation type="submission" date="2019-02" db="EMBL/GenBank/DDBJ databases">
        <title>Spindle-shaped viruses infect a marine ammonia-oxidizing thaumarchaeon.</title>
        <authorList>
            <person name="Kim J.-G."/>
            <person name="Kim S.-J."/>
            <person name="Rhee S.-K."/>
        </authorList>
    </citation>
    <scope>NUCLEOTIDE SEQUENCE [LARGE SCALE GENOMIC DNA]</scope>
    <source>
        <strain evidence="2">NSV2</strain>
    </source>
</reference>
<proteinExistence type="predicted"/>
<feature type="transmembrane region" description="Helical" evidence="1">
    <location>
        <begin position="45"/>
        <end position="65"/>
    </location>
</feature>
<evidence type="ECO:0000256" key="1">
    <source>
        <dbReference type="SAM" id="Phobius"/>
    </source>
</evidence>
<feature type="transmembrane region" description="Helical" evidence="1">
    <location>
        <begin position="21"/>
        <end position="39"/>
    </location>
</feature>
<keyword evidence="1" id="KW-0812">Transmembrane</keyword>
<protein>
    <submittedName>
        <fullName evidence="2">Uncharacterized protein</fullName>
    </submittedName>
</protein>
<evidence type="ECO:0000313" key="2">
    <source>
        <dbReference type="EMBL" id="QDI74011.1"/>
    </source>
</evidence>
<organism evidence="2">
    <name type="scientific">Nitrosopumilus spindle-shaped virus 1</name>
    <dbReference type="NCBI Taxonomy" id="2848002"/>
    <lineage>
        <taxon>Viruses</taxon>
        <taxon>Viruses incertae sedis</taxon>
        <taxon>Thaspiviridae</taxon>
        <taxon>Nitmarvirus</taxon>
        <taxon>Nitmarvirus maris</taxon>
        <taxon>Nitmarvirus NSV1</taxon>
    </lineage>
</organism>
<name>A0A514K302_9VIRU</name>
<dbReference type="EMBL" id="MK570055">
    <property type="protein sequence ID" value="QDI74011.1"/>
    <property type="molecule type" value="Genomic_DNA"/>
</dbReference>
<dbReference type="KEGG" id="vg:80402631"/>
<sequence>MSFHFVNLQRIYHDIRIGLTTLSPFFSFSTFTLIAYNFLDFKNYISLEIFAVIFVLVTLFMLFGIGNTFRKKQFPIDFTLVYEKNMPLIRFNLFMLKTQLEQAQDEDLKKQIKEFIKYHENLLTK</sequence>
<accession>A0A514K302</accession>
<keyword evidence="1" id="KW-1133">Transmembrane helix</keyword>
<keyword evidence="1" id="KW-0472">Membrane</keyword>